<reference evidence="10 11" key="1">
    <citation type="journal article" date="2013" name="Genome Announc.">
        <title>Draft Genome Sequence of the Cellulolytic, Mesophilic, Anaerobic Bacterium Clostridium termitidis Strain CT1112 (DSM 5398).</title>
        <authorList>
            <person name="Lal S."/>
            <person name="Ramachandran U."/>
            <person name="Zhang X."/>
            <person name="Munir R."/>
            <person name="Sparling R."/>
            <person name="Levin D.B."/>
        </authorList>
    </citation>
    <scope>NUCLEOTIDE SEQUENCE [LARGE SCALE GENOMIC DNA]</scope>
    <source>
        <strain evidence="10 11">CT1112</strain>
    </source>
</reference>
<dbReference type="STRING" id="1195236.CTER_5067"/>
<keyword evidence="2" id="KW-0813">Transport</keyword>
<feature type="transmembrane region" description="Helical" evidence="8">
    <location>
        <begin position="273"/>
        <end position="300"/>
    </location>
</feature>
<dbReference type="GO" id="GO:0016020">
    <property type="term" value="C:membrane"/>
    <property type="evidence" value="ECO:0007669"/>
    <property type="project" value="UniProtKB-SubCell"/>
</dbReference>
<keyword evidence="6 8" id="KW-0472">Membrane</keyword>
<dbReference type="AlphaFoldDB" id="S0FJI9"/>
<feature type="transmembrane region" description="Helical" evidence="8">
    <location>
        <begin position="351"/>
        <end position="372"/>
    </location>
</feature>
<evidence type="ECO:0000256" key="2">
    <source>
        <dbReference type="ARBA" id="ARBA00022448"/>
    </source>
</evidence>
<evidence type="ECO:0000313" key="11">
    <source>
        <dbReference type="Proteomes" id="UP000014155"/>
    </source>
</evidence>
<dbReference type="PANTHER" id="PTHR43495:SF5">
    <property type="entry name" value="GAMMA-AMINOBUTYRIC ACID PERMEASE"/>
    <property type="match status" value="1"/>
</dbReference>
<dbReference type="eggNOG" id="COG1113">
    <property type="taxonomic scope" value="Bacteria"/>
</dbReference>
<dbReference type="PATRIC" id="fig|1195236.3.peg.5262"/>
<dbReference type="PANTHER" id="PTHR43495">
    <property type="entry name" value="GABA PERMEASE"/>
    <property type="match status" value="1"/>
</dbReference>
<proteinExistence type="predicted"/>
<feature type="transmembrane region" description="Helical" evidence="8">
    <location>
        <begin position="12"/>
        <end position="34"/>
    </location>
</feature>
<keyword evidence="11" id="KW-1185">Reference proteome</keyword>
<feature type="region of interest" description="Disordered" evidence="7">
    <location>
        <begin position="472"/>
        <end position="492"/>
    </location>
</feature>
<comment type="subcellular location">
    <subcellularLocation>
        <location evidence="1">Membrane</location>
        <topology evidence="1">Multi-pass membrane protein</topology>
    </subcellularLocation>
</comment>
<feature type="transmembrane region" description="Helical" evidence="8">
    <location>
        <begin position="418"/>
        <end position="440"/>
    </location>
</feature>
<feature type="transmembrane region" description="Helical" evidence="8">
    <location>
        <begin position="192"/>
        <end position="218"/>
    </location>
</feature>
<feature type="transmembrane region" description="Helical" evidence="8">
    <location>
        <begin position="72"/>
        <end position="93"/>
    </location>
</feature>
<sequence length="492" mass="52407">MEKTKKGLSPLHLTMMALGTVIGGSFFLGSSVAIEAAGPSIIISYILGGALVYIILFAFSELTVANPDSGSFRTFAAQAFGPAAGFTVGWVYWTGMVLAMSSEATAVSILIREWVPNVSISILGSSIIIGVTLLNLLGADKLSKLESGLAAVKIFAIAAFILLAVLLIAGLIPGTTSIGAGEITREPLMPGGIRGIAGSMLIVIFSYAGFEIIGLAASEADNPRKTVPKAISYTVISLVVFYIVSVAVLLPLVPTAALNENVSPMVAALNRWGMGWAGTAINFVLITAILSTMLAAMFGLGRMMRSLAKEGHAPGWLKDGREVPYRGILFSGFAMLAGLGIGMLLPRVYLFLVSSGGFALLFTYAVIMATHIRLRKRQGCPPDGKCQMPGYPATSWIALISLIVIIFSMPLIPGQASGLIAGIIMIVSYVLIYISVKIVFVRRRNGLFIEAHEGEKLKTRLSAEFSKELTEDIKRKKQNEHDGEDENKGDRE</sequence>
<feature type="domain" description="Amino acid permease/ SLC12A" evidence="9">
    <location>
        <begin position="12"/>
        <end position="443"/>
    </location>
</feature>
<evidence type="ECO:0000256" key="6">
    <source>
        <dbReference type="ARBA" id="ARBA00023136"/>
    </source>
</evidence>
<keyword evidence="5 8" id="KW-1133">Transmembrane helix</keyword>
<dbReference type="GO" id="GO:0006865">
    <property type="term" value="P:amino acid transport"/>
    <property type="evidence" value="ECO:0007669"/>
    <property type="project" value="UniProtKB-KW"/>
</dbReference>
<name>S0FJI9_RUMCE</name>
<protein>
    <submittedName>
        <fullName evidence="10">Amino acid permease-associated protein</fullName>
    </submittedName>
</protein>
<feature type="transmembrane region" description="Helical" evidence="8">
    <location>
        <begin position="327"/>
        <end position="345"/>
    </location>
</feature>
<evidence type="ECO:0000256" key="7">
    <source>
        <dbReference type="SAM" id="MobiDB-lite"/>
    </source>
</evidence>
<feature type="transmembrane region" description="Helical" evidence="8">
    <location>
        <begin position="118"/>
        <end position="138"/>
    </location>
</feature>
<evidence type="ECO:0000313" key="10">
    <source>
        <dbReference type="EMBL" id="EMS69284.1"/>
    </source>
</evidence>
<evidence type="ECO:0000256" key="3">
    <source>
        <dbReference type="ARBA" id="ARBA00022692"/>
    </source>
</evidence>
<dbReference type="PIRSF" id="PIRSF006060">
    <property type="entry name" value="AA_transporter"/>
    <property type="match status" value="1"/>
</dbReference>
<evidence type="ECO:0000256" key="4">
    <source>
        <dbReference type="ARBA" id="ARBA00022970"/>
    </source>
</evidence>
<feature type="transmembrane region" description="Helical" evidence="8">
    <location>
        <begin position="393"/>
        <end position="412"/>
    </location>
</feature>
<dbReference type="RefSeq" id="WP_004630579.1">
    <property type="nucleotide sequence ID" value="NZ_AORV01000068.1"/>
</dbReference>
<keyword evidence="3 8" id="KW-0812">Transmembrane</keyword>
<gene>
    <name evidence="10" type="ORF">CTER_5067</name>
</gene>
<feature type="transmembrane region" description="Helical" evidence="8">
    <location>
        <begin position="230"/>
        <end position="253"/>
    </location>
</feature>
<evidence type="ECO:0000256" key="1">
    <source>
        <dbReference type="ARBA" id="ARBA00004141"/>
    </source>
</evidence>
<feature type="transmembrane region" description="Helical" evidence="8">
    <location>
        <begin position="150"/>
        <end position="172"/>
    </location>
</feature>
<evidence type="ECO:0000259" key="9">
    <source>
        <dbReference type="Pfam" id="PF00324"/>
    </source>
</evidence>
<dbReference type="GO" id="GO:0055085">
    <property type="term" value="P:transmembrane transport"/>
    <property type="evidence" value="ECO:0007669"/>
    <property type="project" value="InterPro"/>
</dbReference>
<dbReference type="InterPro" id="IPR004841">
    <property type="entry name" value="AA-permease/SLC12A_dom"/>
</dbReference>
<dbReference type="Proteomes" id="UP000014155">
    <property type="component" value="Unassembled WGS sequence"/>
</dbReference>
<evidence type="ECO:0000256" key="8">
    <source>
        <dbReference type="SAM" id="Phobius"/>
    </source>
</evidence>
<comment type="caution">
    <text evidence="10">The sequence shown here is derived from an EMBL/GenBank/DDBJ whole genome shotgun (WGS) entry which is preliminary data.</text>
</comment>
<dbReference type="Pfam" id="PF00324">
    <property type="entry name" value="AA_permease"/>
    <property type="match status" value="1"/>
</dbReference>
<dbReference type="EMBL" id="AORV01000068">
    <property type="protein sequence ID" value="EMS69284.1"/>
    <property type="molecule type" value="Genomic_DNA"/>
</dbReference>
<organism evidence="10 11">
    <name type="scientific">Ruminiclostridium cellobioparum subsp. termitidis CT1112</name>
    <dbReference type="NCBI Taxonomy" id="1195236"/>
    <lineage>
        <taxon>Bacteria</taxon>
        <taxon>Bacillati</taxon>
        <taxon>Bacillota</taxon>
        <taxon>Clostridia</taxon>
        <taxon>Eubacteriales</taxon>
        <taxon>Oscillospiraceae</taxon>
        <taxon>Ruminiclostridium</taxon>
    </lineage>
</organism>
<dbReference type="Gene3D" id="1.20.1740.10">
    <property type="entry name" value="Amino acid/polyamine transporter I"/>
    <property type="match status" value="1"/>
</dbReference>
<evidence type="ECO:0000256" key="5">
    <source>
        <dbReference type="ARBA" id="ARBA00022989"/>
    </source>
</evidence>
<keyword evidence="4" id="KW-0029">Amino-acid transport</keyword>
<feature type="transmembrane region" description="Helical" evidence="8">
    <location>
        <begin position="40"/>
        <end position="60"/>
    </location>
</feature>
<accession>S0FJI9</accession>